<dbReference type="SUPFAM" id="SSF46689">
    <property type="entry name" value="Homeodomain-like"/>
    <property type="match status" value="1"/>
</dbReference>
<dbReference type="PANTHER" id="PTHR30055">
    <property type="entry name" value="HTH-TYPE TRANSCRIPTIONAL REGULATOR RUTR"/>
    <property type="match status" value="1"/>
</dbReference>
<dbReference type="Gene3D" id="1.10.357.10">
    <property type="entry name" value="Tetracycline Repressor, domain 2"/>
    <property type="match status" value="1"/>
</dbReference>
<dbReference type="InterPro" id="IPR050109">
    <property type="entry name" value="HTH-type_TetR-like_transc_reg"/>
</dbReference>
<feature type="DNA-binding region" description="H-T-H motif" evidence="2">
    <location>
        <begin position="46"/>
        <end position="65"/>
    </location>
</feature>
<dbReference type="RefSeq" id="WP_207004208.1">
    <property type="nucleotide sequence ID" value="NZ_JAEKJR010000003.1"/>
</dbReference>
<evidence type="ECO:0000259" key="3">
    <source>
        <dbReference type="PROSITE" id="PS50977"/>
    </source>
</evidence>
<dbReference type="InterPro" id="IPR009057">
    <property type="entry name" value="Homeodomain-like_sf"/>
</dbReference>
<keyword evidence="1 2" id="KW-0238">DNA-binding</keyword>
<dbReference type="PANTHER" id="PTHR30055:SF231">
    <property type="entry name" value="TRANSCRIPTIONAL REGULATORY PROTEIN (PROBABLY DEOR-FAMILY)-RELATED"/>
    <property type="match status" value="1"/>
</dbReference>
<dbReference type="EMBL" id="JAEKJR010000003">
    <property type="protein sequence ID" value="MBN8432426.1"/>
    <property type="molecule type" value="Genomic_DNA"/>
</dbReference>
<dbReference type="InterPro" id="IPR001647">
    <property type="entry name" value="HTH_TetR"/>
</dbReference>
<organism evidence="4 5">
    <name type="scientific">Microbulbifer salipaludis</name>
    <dbReference type="NCBI Taxonomy" id="187980"/>
    <lineage>
        <taxon>Bacteria</taxon>
        <taxon>Pseudomonadati</taxon>
        <taxon>Pseudomonadota</taxon>
        <taxon>Gammaproteobacteria</taxon>
        <taxon>Cellvibrionales</taxon>
        <taxon>Microbulbiferaceae</taxon>
        <taxon>Microbulbifer</taxon>
    </lineage>
</organism>
<protein>
    <submittedName>
        <fullName evidence="4">TetR/AcrR family transcriptional regulator</fullName>
    </submittedName>
</protein>
<reference evidence="4 5" key="1">
    <citation type="submission" date="2020-12" db="EMBL/GenBank/DDBJ databases">
        <title>Oil enriched cultivation method for isolating marine PHA-producing bacteria.</title>
        <authorList>
            <person name="Zheng W."/>
            <person name="Yu S."/>
            <person name="Huang Y."/>
        </authorList>
    </citation>
    <scope>NUCLEOTIDE SEQUENCE [LARGE SCALE GENOMIC DNA]</scope>
    <source>
        <strain evidence="4 5">SN0-2</strain>
    </source>
</reference>
<accession>A0ABS3EAV2</accession>
<evidence type="ECO:0000256" key="1">
    <source>
        <dbReference type="ARBA" id="ARBA00023125"/>
    </source>
</evidence>
<dbReference type="PROSITE" id="PS50977">
    <property type="entry name" value="HTH_TETR_2"/>
    <property type="match status" value="1"/>
</dbReference>
<proteinExistence type="predicted"/>
<evidence type="ECO:0000313" key="4">
    <source>
        <dbReference type="EMBL" id="MBN8432426.1"/>
    </source>
</evidence>
<comment type="caution">
    <text evidence="4">The sequence shown here is derived from an EMBL/GenBank/DDBJ whole genome shotgun (WGS) entry which is preliminary data.</text>
</comment>
<keyword evidence="5" id="KW-1185">Reference proteome</keyword>
<evidence type="ECO:0000313" key="5">
    <source>
        <dbReference type="Proteomes" id="UP000664293"/>
    </source>
</evidence>
<feature type="domain" description="HTH tetR-type" evidence="3">
    <location>
        <begin position="23"/>
        <end position="83"/>
    </location>
</feature>
<sequence length="248" mass="27892">MALDKGKSELVYNGRKAQRADSRQRRKAILEATLRIIVKEGIRGIRHRAVAKEADVPLAATTYYFKHLDDLISDAFTYFVEQNIDHTRALQEESFSVARELTPEQLAAPAGRRQLIQQLSRFVLSHIRSQASNRDHRVIELAFKNEALRNHQLTRAVRMANQATENMIIEFFELLRLADPVAAAQIAHGTILNLEFQILSGATAIDSPLLERTVAMMIKGLIPPTADTPESDQPCDTANGQFMRFTVS</sequence>
<name>A0ABS3EAV2_9GAMM</name>
<dbReference type="Proteomes" id="UP000664293">
    <property type="component" value="Unassembled WGS sequence"/>
</dbReference>
<evidence type="ECO:0000256" key="2">
    <source>
        <dbReference type="PROSITE-ProRule" id="PRU00335"/>
    </source>
</evidence>
<gene>
    <name evidence="4" type="ORF">JF535_16410</name>
</gene>